<protein>
    <submittedName>
        <fullName evidence="2">Uncharacterized protein</fullName>
    </submittedName>
</protein>
<feature type="compositionally biased region" description="Basic and acidic residues" evidence="1">
    <location>
        <begin position="1"/>
        <end position="18"/>
    </location>
</feature>
<organism evidence="2 3">
    <name type="scientific">Pleurodeles waltl</name>
    <name type="common">Iberian ribbed newt</name>
    <dbReference type="NCBI Taxonomy" id="8319"/>
    <lineage>
        <taxon>Eukaryota</taxon>
        <taxon>Metazoa</taxon>
        <taxon>Chordata</taxon>
        <taxon>Craniata</taxon>
        <taxon>Vertebrata</taxon>
        <taxon>Euteleostomi</taxon>
        <taxon>Amphibia</taxon>
        <taxon>Batrachia</taxon>
        <taxon>Caudata</taxon>
        <taxon>Salamandroidea</taxon>
        <taxon>Salamandridae</taxon>
        <taxon>Pleurodelinae</taxon>
        <taxon>Pleurodeles</taxon>
    </lineage>
</organism>
<comment type="caution">
    <text evidence="2">The sequence shown here is derived from an EMBL/GenBank/DDBJ whole genome shotgun (WGS) entry which is preliminary data.</text>
</comment>
<evidence type="ECO:0000313" key="3">
    <source>
        <dbReference type="Proteomes" id="UP001066276"/>
    </source>
</evidence>
<accession>A0AAV7NRV2</accession>
<name>A0AAV7NRV2_PLEWA</name>
<evidence type="ECO:0000313" key="2">
    <source>
        <dbReference type="EMBL" id="KAJ1118259.1"/>
    </source>
</evidence>
<keyword evidence="3" id="KW-1185">Reference proteome</keyword>
<feature type="region of interest" description="Disordered" evidence="1">
    <location>
        <begin position="1"/>
        <end position="23"/>
    </location>
</feature>
<gene>
    <name evidence="2" type="ORF">NDU88_006454</name>
</gene>
<reference evidence="2" key="1">
    <citation type="journal article" date="2022" name="bioRxiv">
        <title>Sequencing and chromosome-scale assembly of the giantPleurodeles waltlgenome.</title>
        <authorList>
            <person name="Brown T."/>
            <person name="Elewa A."/>
            <person name="Iarovenko S."/>
            <person name="Subramanian E."/>
            <person name="Araus A.J."/>
            <person name="Petzold A."/>
            <person name="Susuki M."/>
            <person name="Suzuki K.-i.T."/>
            <person name="Hayashi T."/>
            <person name="Toyoda A."/>
            <person name="Oliveira C."/>
            <person name="Osipova E."/>
            <person name="Leigh N.D."/>
            <person name="Simon A."/>
            <person name="Yun M.H."/>
        </authorList>
    </citation>
    <scope>NUCLEOTIDE SEQUENCE</scope>
    <source>
        <strain evidence="2">20211129_DDA</strain>
        <tissue evidence="2">Liver</tissue>
    </source>
</reference>
<evidence type="ECO:0000256" key="1">
    <source>
        <dbReference type="SAM" id="MobiDB-lite"/>
    </source>
</evidence>
<dbReference type="AlphaFoldDB" id="A0AAV7NRV2"/>
<dbReference type="EMBL" id="JANPWB010000012">
    <property type="protein sequence ID" value="KAJ1118259.1"/>
    <property type="molecule type" value="Genomic_DNA"/>
</dbReference>
<proteinExistence type="predicted"/>
<sequence length="236" mass="26145">MSSLVRIREPGLETRHTTGETVGRALVAENESDEEEPEEDDVLVCSIEFHLGGAVTEDEWRQACGSDDQLKEVMKGIAQGWSVCKSEQCEVYKHVFEELSIVNNVLMRADAMVVPKDLRYKVLSLGHEGHIGVKDSVSAGRQDQNMTNAIGADRQQVNAQTNQQKRQCQLPVLRRGLPHDLVPVADLAWGGSHCLVEKVLCRIPKSGAHFVKSVRIELLLRSLLMRLRLGLGGGPF</sequence>
<dbReference type="Proteomes" id="UP001066276">
    <property type="component" value="Chromosome 8"/>
</dbReference>